<feature type="transmembrane region" description="Helical" evidence="1">
    <location>
        <begin position="111"/>
        <end position="132"/>
    </location>
</feature>
<keyword evidence="3" id="KW-1185">Reference proteome</keyword>
<dbReference type="Proteomes" id="UP000789342">
    <property type="component" value="Unassembled WGS sequence"/>
</dbReference>
<protein>
    <submittedName>
        <fullName evidence="2">5954_t:CDS:1</fullName>
    </submittedName>
</protein>
<sequence length="216" mass="24224">MLEPDQSWFFTAWLLGVVALVHLHNAFASIFSQNVQKKDIESKVIKFIFNFSGMLAFICKFASIGTPSNVTSLGCKVILYTASLANFIYGGSLSIFLLRRLKQFKMDYDRLIGLVLVAARMAANITHIVFLGPEAHVIPSPYSFYKTINVCVYNSDAIFRPQLATILADFAIDLYVAARLVPSFRKSGRDANSNHIILSMKRDMVLSLVKTMNLRN</sequence>
<keyword evidence="1" id="KW-1133">Transmembrane helix</keyword>
<organism evidence="2 3">
    <name type="scientific">Acaulospora morrowiae</name>
    <dbReference type="NCBI Taxonomy" id="94023"/>
    <lineage>
        <taxon>Eukaryota</taxon>
        <taxon>Fungi</taxon>
        <taxon>Fungi incertae sedis</taxon>
        <taxon>Mucoromycota</taxon>
        <taxon>Glomeromycotina</taxon>
        <taxon>Glomeromycetes</taxon>
        <taxon>Diversisporales</taxon>
        <taxon>Acaulosporaceae</taxon>
        <taxon>Acaulospora</taxon>
    </lineage>
</organism>
<proteinExistence type="predicted"/>
<dbReference type="AlphaFoldDB" id="A0A9N9GSR9"/>
<dbReference type="EMBL" id="CAJVPV010008542">
    <property type="protein sequence ID" value="CAG8631923.1"/>
    <property type="molecule type" value="Genomic_DNA"/>
</dbReference>
<gene>
    <name evidence="2" type="ORF">AMORRO_LOCUS9128</name>
</gene>
<evidence type="ECO:0000313" key="3">
    <source>
        <dbReference type="Proteomes" id="UP000789342"/>
    </source>
</evidence>
<feature type="transmembrane region" description="Helical" evidence="1">
    <location>
        <begin position="44"/>
        <end position="65"/>
    </location>
</feature>
<accession>A0A9N9GSR9</accession>
<evidence type="ECO:0000313" key="2">
    <source>
        <dbReference type="EMBL" id="CAG8631923.1"/>
    </source>
</evidence>
<feature type="transmembrane region" description="Helical" evidence="1">
    <location>
        <begin position="12"/>
        <end position="32"/>
    </location>
</feature>
<name>A0A9N9GSR9_9GLOM</name>
<keyword evidence="1" id="KW-0812">Transmembrane</keyword>
<keyword evidence="1" id="KW-0472">Membrane</keyword>
<evidence type="ECO:0000256" key="1">
    <source>
        <dbReference type="SAM" id="Phobius"/>
    </source>
</evidence>
<feature type="transmembrane region" description="Helical" evidence="1">
    <location>
        <begin position="77"/>
        <end position="99"/>
    </location>
</feature>
<reference evidence="2" key="1">
    <citation type="submission" date="2021-06" db="EMBL/GenBank/DDBJ databases">
        <authorList>
            <person name="Kallberg Y."/>
            <person name="Tangrot J."/>
            <person name="Rosling A."/>
        </authorList>
    </citation>
    <scope>NUCLEOTIDE SEQUENCE</scope>
    <source>
        <strain evidence="2">CL551</strain>
    </source>
</reference>
<comment type="caution">
    <text evidence="2">The sequence shown here is derived from an EMBL/GenBank/DDBJ whole genome shotgun (WGS) entry which is preliminary data.</text>
</comment>